<dbReference type="Gene3D" id="3.90.180.10">
    <property type="entry name" value="Medium-chain alcohol dehydrogenases, catalytic domain"/>
    <property type="match status" value="1"/>
</dbReference>
<dbReference type="SUPFAM" id="SSF51735">
    <property type="entry name" value="NAD(P)-binding Rossmann-fold domains"/>
    <property type="match status" value="1"/>
</dbReference>
<sequence>MMMQAVVQNTPGGVETMAIGEWPRPQWAPDKLLVRVMAAGVNRADLMQREGRYPPPPGASPLMGLEVAGWVEEAADGSAFQPGDAVFGLVEGGGYAEYVLMEEALAIAKPDELSWVEAASLPEAWMTAWFNLVEKAQLQAGERVLVHAGASGVGAAAIQLANMLGATAFASAGSAQKLAFCREMGARQVFNYRETAAFGDLVKSWGGADVALDPVGASYLAENLQALNPDGRLVNIGLMGGLKAELDFGRLLMKRISLIGSTLRPQPLAVKARLAAALRERILPAILDGRLRAVVDSSYPWTQVADAHQYMAENRNLGKVVLTMFPAQAGEA</sequence>
<dbReference type="InterPro" id="IPR013154">
    <property type="entry name" value="ADH-like_N"/>
</dbReference>
<protein>
    <submittedName>
        <fullName evidence="4">NAD(P)H-quinone oxidoreductase</fullName>
    </submittedName>
</protein>
<dbReference type="Pfam" id="PF08240">
    <property type="entry name" value="ADH_N"/>
    <property type="match status" value="1"/>
</dbReference>
<dbReference type="Gene3D" id="3.40.50.720">
    <property type="entry name" value="NAD(P)-binding Rossmann-like Domain"/>
    <property type="match status" value="1"/>
</dbReference>
<gene>
    <name evidence="4" type="ORF">C2134_01220</name>
</gene>
<dbReference type="EMBL" id="PPTF01000005">
    <property type="protein sequence ID" value="POB00540.1"/>
    <property type="molecule type" value="Genomic_DNA"/>
</dbReference>
<keyword evidence="5" id="KW-1185">Reference proteome</keyword>
<dbReference type="InterPro" id="IPR036291">
    <property type="entry name" value="NAD(P)-bd_dom_sf"/>
</dbReference>
<proteinExistence type="predicted"/>
<comment type="caution">
    <text evidence="4">The sequence shown here is derived from an EMBL/GenBank/DDBJ whole genome shotgun (WGS) entry which is preliminary data.</text>
</comment>
<dbReference type="GO" id="GO:0016651">
    <property type="term" value="F:oxidoreductase activity, acting on NAD(P)H"/>
    <property type="evidence" value="ECO:0007669"/>
    <property type="project" value="TreeGrafter"/>
</dbReference>
<dbReference type="InterPro" id="IPR014189">
    <property type="entry name" value="Quinone_OxRdtase_PIG3"/>
</dbReference>
<feature type="domain" description="Enoyl reductase (ER)" evidence="3">
    <location>
        <begin position="12"/>
        <end position="322"/>
    </location>
</feature>
<dbReference type="AlphaFoldDB" id="A0A2K4MU88"/>
<accession>A0A2K4MU88</accession>
<dbReference type="InterPro" id="IPR020843">
    <property type="entry name" value="ER"/>
</dbReference>
<evidence type="ECO:0000313" key="5">
    <source>
        <dbReference type="Proteomes" id="UP000236416"/>
    </source>
</evidence>
<evidence type="ECO:0000256" key="1">
    <source>
        <dbReference type="ARBA" id="ARBA00022857"/>
    </source>
</evidence>
<dbReference type="PANTHER" id="PTHR48106">
    <property type="entry name" value="QUINONE OXIDOREDUCTASE PIG3-RELATED"/>
    <property type="match status" value="1"/>
</dbReference>
<name>A0A2K4MU88_9NEIS</name>
<evidence type="ECO:0000256" key="2">
    <source>
        <dbReference type="ARBA" id="ARBA00023002"/>
    </source>
</evidence>
<dbReference type="PANTHER" id="PTHR48106:SF18">
    <property type="entry name" value="QUINONE OXIDOREDUCTASE PIG3"/>
    <property type="match status" value="1"/>
</dbReference>
<dbReference type="SMART" id="SM00829">
    <property type="entry name" value="PKS_ER"/>
    <property type="match status" value="1"/>
</dbReference>
<evidence type="ECO:0000259" key="3">
    <source>
        <dbReference type="SMART" id="SM00829"/>
    </source>
</evidence>
<dbReference type="Proteomes" id="UP000236416">
    <property type="component" value="Unassembled WGS sequence"/>
</dbReference>
<dbReference type="SUPFAM" id="SSF50129">
    <property type="entry name" value="GroES-like"/>
    <property type="match status" value="1"/>
</dbReference>
<keyword evidence="2" id="KW-0560">Oxidoreductase</keyword>
<reference evidence="4 5" key="1">
    <citation type="submission" date="2018-01" db="EMBL/GenBank/DDBJ databases">
        <title>Genomic Sequence of Chromobacterium MWU13-2610 from wild cranberry bogs within the Cape Cod National Seashore.</title>
        <authorList>
            <person name="O'Hara-Hanley K."/>
            <person name="Soby S."/>
            <person name="Harrison A."/>
        </authorList>
    </citation>
    <scope>NUCLEOTIDE SEQUENCE [LARGE SCALE GENOMIC DNA]</scope>
    <source>
        <strain evidence="4 5">MWU13-2610</strain>
    </source>
</reference>
<evidence type="ECO:0000313" key="4">
    <source>
        <dbReference type="EMBL" id="POB00540.1"/>
    </source>
</evidence>
<dbReference type="CDD" id="cd05276">
    <property type="entry name" value="p53_inducible_oxidoreductase"/>
    <property type="match status" value="1"/>
</dbReference>
<dbReference type="Pfam" id="PF00107">
    <property type="entry name" value="ADH_zinc_N"/>
    <property type="match status" value="1"/>
</dbReference>
<dbReference type="NCBIfam" id="TIGR02824">
    <property type="entry name" value="quinone_pig3"/>
    <property type="match status" value="1"/>
</dbReference>
<dbReference type="InterPro" id="IPR013149">
    <property type="entry name" value="ADH-like_C"/>
</dbReference>
<dbReference type="GO" id="GO:0070402">
    <property type="term" value="F:NADPH binding"/>
    <property type="evidence" value="ECO:0007669"/>
    <property type="project" value="TreeGrafter"/>
</dbReference>
<keyword evidence="1" id="KW-0521">NADP</keyword>
<organism evidence="4 5">
    <name type="scientific">Chromobacterium sinusclupearum</name>
    <dbReference type="NCBI Taxonomy" id="2077146"/>
    <lineage>
        <taxon>Bacteria</taxon>
        <taxon>Pseudomonadati</taxon>
        <taxon>Pseudomonadota</taxon>
        <taxon>Betaproteobacteria</taxon>
        <taxon>Neisseriales</taxon>
        <taxon>Chromobacteriaceae</taxon>
        <taxon>Chromobacterium</taxon>
    </lineage>
</organism>
<dbReference type="InterPro" id="IPR011032">
    <property type="entry name" value="GroES-like_sf"/>
</dbReference>